<dbReference type="EMBL" id="GL385395">
    <property type="protein sequence ID" value="EJT80413.1"/>
    <property type="molecule type" value="Genomic_DNA"/>
</dbReference>
<evidence type="ECO:0000313" key="2">
    <source>
        <dbReference type="EMBL" id="EJT80413.1"/>
    </source>
</evidence>
<dbReference type="AlphaFoldDB" id="J3NGM3"/>
<evidence type="ECO:0000256" key="1">
    <source>
        <dbReference type="SAM" id="MobiDB-lite"/>
    </source>
</evidence>
<accession>J3NGM3</accession>
<organism evidence="2">
    <name type="scientific">Gaeumannomyces tritici (strain R3-111a-1)</name>
    <name type="common">Wheat and barley take-all root rot fungus</name>
    <name type="synonym">Gaeumannomyces graminis var. tritici</name>
    <dbReference type="NCBI Taxonomy" id="644352"/>
    <lineage>
        <taxon>Eukaryota</taxon>
        <taxon>Fungi</taxon>
        <taxon>Dikarya</taxon>
        <taxon>Ascomycota</taxon>
        <taxon>Pezizomycotina</taxon>
        <taxon>Sordariomycetes</taxon>
        <taxon>Sordariomycetidae</taxon>
        <taxon>Magnaporthales</taxon>
        <taxon>Magnaporthaceae</taxon>
        <taxon>Gaeumannomyces</taxon>
    </lineage>
</organism>
<evidence type="ECO:0000313" key="3">
    <source>
        <dbReference type="EnsemblFungi" id="EJT80413"/>
    </source>
</evidence>
<reference evidence="4" key="1">
    <citation type="submission" date="2010-07" db="EMBL/GenBank/DDBJ databases">
        <title>The genome sequence of Gaeumannomyces graminis var. tritici strain R3-111a-1.</title>
        <authorList>
            <consortium name="The Broad Institute Genome Sequencing Platform"/>
            <person name="Ma L.-J."/>
            <person name="Dead R."/>
            <person name="Young S."/>
            <person name="Zeng Q."/>
            <person name="Koehrsen M."/>
            <person name="Alvarado L."/>
            <person name="Berlin A."/>
            <person name="Chapman S.B."/>
            <person name="Chen Z."/>
            <person name="Freedman E."/>
            <person name="Gellesch M."/>
            <person name="Goldberg J."/>
            <person name="Griggs A."/>
            <person name="Gujja S."/>
            <person name="Heilman E.R."/>
            <person name="Heiman D."/>
            <person name="Hepburn T."/>
            <person name="Howarth C."/>
            <person name="Jen D."/>
            <person name="Larson L."/>
            <person name="Mehta T."/>
            <person name="Neiman D."/>
            <person name="Pearson M."/>
            <person name="Roberts A."/>
            <person name="Saif S."/>
            <person name="Shea T."/>
            <person name="Shenoy N."/>
            <person name="Sisk P."/>
            <person name="Stolte C."/>
            <person name="Sykes S."/>
            <person name="Walk T."/>
            <person name="White J."/>
            <person name="Yandava C."/>
            <person name="Haas B."/>
            <person name="Nusbaum C."/>
            <person name="Birren B."/>
        </authorList>
    </citation>
    <scope>NUCLEOTIDE SEQUENCE [LARGE SCALE GENOMIC DNA]</scope>
    <source>
        <strain evidence="4">R3-111a-1</strain>
    </source>
</reference>
<proteinExistence type="predicted"/>
<dbReference type="Proteomes" id="UP000006039">
    <property type="component" value="Unassembled WGS sequence"/>
</dbReference>
<feature type="compositionally biased region" description="Low complexity" evidence="1">
    <location>
        <begin position="7"/>
        <end position="17"/>
    </location>
</feature>
<feature type="region of interest" description="Disordered" evidence="1">
    <location>
        <begin position="1"/>
        <end position="49"/>
    </location>
</feature>
<reference evidence="3" key="4">
    <citation type="journal article" date="2015" name="G3 (Bethesda)">
        <title>Genome sequences of three phytopathogenic species of the Magnaporthaceae family of fungi.</title>
        <authorList>
            <person name="Okagaki L.H."/>
            <person name="Nunes C.C."/>
            <person name="Sailsbery J."/>
            <person name="Clay B."/>
            <person name="Brown D."/>
            <person name="John T."/>
            <person name="Oh Y."/>
            <person name="Young N."/>
            <person name="Fitzgerald M."/>
            <person name="Haas B.J."/>
            <person name="Zeng Q."/>
            <person name="Young S."/>
            <person name="Adiconis X."/>
            <person name="Fan L."/>
            <person name="Levin J.Z."/>
            <person name="Mitchell T.K."/>
            <person name="Okubara P.A."/>
            <person name="Farman M.L."/>
            <person name="Kohn L.M."/>
            <person name="Birren B."/>
            <person name="Ma L.-J."/>
            <person name="Dean R.A."/>
        </authorList>
    </citation>
    <scope>NUCLEOTIDE SEQUENCE</scope>
    <source>
        <strain evidence="3">R3-111a-1</strain>
    </source>
</reference>
<reference evidence="2" key="3">
    <citation type="submission" date="2010-09" db="EMBL/GenBank/DDBJ databases">
        <title>Annotation of Gaeumannomyces graminis var. tritici R3-111a-1.</title>
        <authorList>
            <consortium name="The Broad Institute Genome Sequencing Platform"/>
            <person name="Ma L.-J."/>
            <person name="Dead R."/>
            <person name="Young S.K."/>
            <person name="Zeng Q."/>
            <person name="Gargeya S."/>
            <person name="Fitzgerald M."/>
            <person name="Haas B."/>
            <person name="Abouelleil A."/>
            <person name="Alvarado L."/>
            <person name="Arachchi H.M."/>
            <person name="Berlin A."/>
            <person name="Brown A."/>
            <person name="Chapman S.B."/>
            <person name="Chen Z."/>
            <person name="Dunbar C."/>
            <person name="Freedman E."/>
            <person name="Gearin G."/>
            <person name="Gellesch M."/>
            <person name="Goldberg J."/>
            <person name="Griggs A."/>
            <person name="Gujja S."/>
            <person name="Heiman D."/>
            <person name="Howarth C."/>
            <person name="Larson L."/>
            <person name="Lui A."/>
            <person name="MacDonald P.J.P."/>
            <person name="Mehta T."/>
            <person name="Montmayeur A."/>
            <person name="Murphy C."/>
            <person name="Neiman D."/>
            <person name="Pearson M."/>
            <person name="Priest M."/>
            <person name="Roberts A."/>
            <person name="Saif S."/>
            <person name="Shea T."/>
            <person name="Shenoy N."/>
            <person name="Sisk P."/>
            <person name="Stolte C."/>
            <person name="Sykes S."/>
            <person name="Yandava C."/>
            <person name="Wortman J."/>
            <person name="Nusbaum C."/>
            <person name="Birren B."/>
        </authorList>
    </citation>
    <scope>NUCLEOTIDE SEQUENCE</scope>
    <source>
        <strain evidence="2">R3-111a-1</strain>
    </source>
</reference>
<dbReference type="EnsemblFungi" id="EJT80413">
    <property type="protein sequence ID" value="EJT80413"/>
    <property type="gene ID" value="GGTG_00412"/>
</dbReference>
<name>J3NGM3_GAET3</name>
<keyword evidence="4" id="KW-1185">Reference proteome</keyword>
<dbReference type="VEuPathDB" id="FungiDB:GGTG_00412"/>
<evidence type="ECO:0000313" key="4">
    <source>
        <dbReference type="Proteomes" id="UP000006039"/>
    </source>
</evidence>
<reference evidence="2" key="2">
    <citation type="submission" date="2010-07" db="EMBL/GenBank/DDBJ databases">
        <authorList>
            <consortium name="The Broad Institute Genome Sequencing Platform"/>
            <consortium name="Broad Institute Genome Sequencing Center for Infectious Disease"/>
            <person name="Ma L.-J."/>
            <person name="Dead R."/>
            <person name="Young S."/>
            <person name="Zeng Q."/>
            <person name="Koehrsen M."/>
            <person name="Alvarado L."/>
            <person name="Berlin A."/>
            <person name="Chapman S.B."/>
            <person name="Chen Z."/>
            <person name="Freedman E."/>
            <person name="Gellesch M."/>
            <person name="Goldberg J."/>
            <person name="Griggs A."/>
            <person name="Gujja S."/>
            <person name="Heilman E.R."/>
            <person name="Heiman D."/>
            <person name="Hepburn T."/>
            <person name="Howarth C."/>
            <person name="Jen D."/>
            <person name="Larson L."/>
            <person name="Mehta T."/>
            <person name="Neiman D."/>
            <person name="Pearson M."/>
            <person name="Roberts A."/>
            <person name="Saif S."/>
            <person name="Shea T."/>
            <person name="Shenoy N."/>
            <person name="Sisk P."/>
            <person name="Stolte C."/>
            <person name="Sykes S."/>
            <person name="Walk T."/>
            <person name="White J."/>
            <person name="Yandava C."/>
            <person name="Haas B."/>
            <person name="Nusbaum C."/>
            <person name="Birren B."/>
        </authorList>
    </citation>
    <scope>NUCLEOTIDE SEQUENCE</scope>
    <source>
        <strain evidence="2">R3-111a-1</strain>
    </source>
</reference>
<dbReference type="RefSeq" id="XP_009216422.1">
    <property type="nucleotide sequence ID" value="XM_009218158.1"/>
</dbReference>
<sequence length="86" mass="9200">MAPPGSAPSGSCGAGSSLEMTRRSGRSRPGPSVRLTALRDKKQPDLELPSGWPGLFLARMAPPSPPPHLHTYLIRLWQSGMPPWSA</sequence>
<dbReference type="HOGENOM" id="CLU_2498001_0_0_1"/>
<reference evidence="3" key="5">
    <citation type="submission" date="2018-04" db="UniProtKB">
        <authorList>
            <consortium name="EnsemblFungi"/>
        </authorList>
    </citation>
    <scope>IDENTIFICATION</scope>
    <source>
        <strain evidence="3">R3-111a-1</strain>
    </source>
</reference>
<protein>
    <submittedName>
        <fullName evidence="2 3">Uncharacterized protein</fullName>
    </submittedName>
</protein>
<dbReference type="GeneID" id="20340870"/>
<gene>
    <name evidence="3" type="primary">20340870</name>
    <name evidence="2" type="ORF">GGTG_00412</name>
</gene>